<protein>
    <submittedName>
        <fullName evidence="3">Formyl-CoA transferase</fullName>
    </submittedName>
</protein>
<dbReference type="Proteomes" id="UP000199494">
    <property type="component" value="Unassembled WGS sequence"/>
</dbReference>
<keyword evidence="2 3" id="KW-0808">Transferase</keyword>
<evidence type="ECO:0000256" key="1">
    <source>
        <dbReference type="ARBA" id="ARBA00008383"/>
    </source>
</evidence>
<dbReference type="EMBL" id="FMZE01000002">
    <property type="protein sequence ID" value="SDC56097.1"/>
    <property type="molecule type" value="Genomic_DNA"/>
</dbReference>
<dbReference type="OrthoDB" id="9797653at2"/>
<organism evidence="3 4">
    <name type="scientific">Prauserella marina</name>
    <dbReference type="NCBI Taxonomy" id="530584"/>
    <lineage>
        <taxon>Bacteria</taxon>
        <taxon>Bacillati</taxon>
        <taxon>Actinomycetota</taxon>
        <taxon>Actinomycetes</taxon>
        <taxon>Pseudonocardiales</taxon>
        <taxon>Pseudonocardiaceae</taxon>
        <taxon>Prauserella</taxon>
    </lineage>
</organism>
<dbReference type="SUPFAM" id="SSF89796">
    <property type="entry name" value="CoA-transferase family III (CaiB/BaiF)"/>
    <property type="match status" value="1"/>
</dbReference>
<dbReference type="KEGG" id="pmad:BAY61_07855"/>
<proteinExistence type="inferred from homology"/>
<dbReference type="InterPro" id="IPR050509">
    <property type="entry name" value="CoA-transferase_III"/>
</dbReference>
<keyword evidence="4" id="KW-1185">Reference proteome</keyword>
<dbReference type="PANTHER" id="PTHR48228:SF6">
    <property type="entry name" value="L-CARNITINE COA-TRANSFERASE"/>
    <property type="match status" value="1"/>
</dbReference>
<dbReference type="Gene3D" id="3.30.1540.10">
    <property type="entry name" value="formyl-coa transferase, domain 3"/>
    <property type="match status" value="1"/>
</dbReference>
<evidence type="ECO:0000256" key="2">
    <source>
        <dbReference type="ARBA" id="ARBA00022679"/>
    </source>
</evidence>
<evidence type="ECO:0000313" key="4">
    <source>
        <dbReference type="Proteomes" id="UP000199494"/>
    </source>
</evidence>
<dbReference type="STRING" id="530584.SAMN05421630_102580"/>
<dbReference type="Gene3D" id="3.40.50.10540">
    <property type="entry name" value="Crotonobetainyl-coa:carnitine coa-transferase, domain 1"/>
    <property type="match status" value="1"/>
</dbReference>
<dbReference type="InterPro" id="IPR003673">
    <property type="entry name" value="CoA-Trfase_fam_III"/>
</dbReference>
<dbReference type="GO" id="GO:0016740">
    <property type="term" value="F:transferase activity"/>
    <property type="evidence" value="ECO:0007669"/>
    <property type="project" value="UniProtKB-KW"/>
</dbReference>
<comment type="similarity">
    <text evidence="1">Belongs to the CoA-transferase III family.</text>
</comment>
<dbReference type="PANTHER" id="PTHR48228">
    <property type="entry name" value="SUCCINYL-COA--D-CITRAMALATE COA-TRANSFERASE"/>
    <property type="match status" value="1"/>
</dbReference>
<dbReference type="InterPro" id="IPR044855">
    <property type="entry name" value="CoA-Trfase_III_dom3_sf"/>
</dbReference>
<sequence>MPGPLDGIRVLELGSFIAGPFACRLLADFGADVLKVERPGSGDELRRWRRHGDEETSLLWRVLARNKRSLAVDLRTDSGRDLVLDLVEHCDVVVENFRPGTLEKLGLAPDTLRERRKDLVLVRVSGFGQTGPLSGQAGFGGVAEALGGLRELTGHPDRPPTRVGISLGDSLAGLHAAFGAVMSLLGRERANGGADGEDVDVALYESVFNLMESLVPDYDVHGVLPSRSGSRVPGAAPSGSFPCEGGQWVVIGGNGNAIFPRLMKAIERPDLAADPELAGNEGRVRREDELDAAISAWTSANDIGHVLATMADNGVPAGPIMTAADIVSHPHFAAREMVTSQRIGDRDVAFPGVVPKLARRPGATRWAGPELGQHTEEVLGELLGIGGGDVTALRERGVVG</sequence>
<dbReference type="AlphaFoldDB" id="A0A222VLW2"/>
<accession>A0A222VLW2</accession>
<dbReference type="InterPro" id="IPR023606">
    <property type="entry name" value="CoA-Trfase_III_dom_1_sf"/>
</dbReference>
<name>A0A222VLW2_9PSEU</name>
<dbReference type="RefSeq" id="WP_091800489.1">
    <property type="nucleotide sequence ID" value="NZ_CP016353.1"/>
</dbReference>
<dbReference type="Pfam" id="PF02515">
    <property type="entry name" value="CoA_transf_3"/>
    <property type="match status" value="1"/>
</dbReference>
<reference evidence="3 4" key="1">
    <citation type="submission" date="2016-10" db="EMBL/GenBank/DDBJ databases">
        <authorList>
            <person name="de Groot N.N."/>
        </authorList>
    </citation>
    <scope>NUCLEOTIDE SEQUENCE [LARGE SCALE GENOMIC DNA]</scope>
    <source>
        <strain evidence="3 4">CGMCC 4.5506</strain>
    </source>
</reference>
<evidence type="ECO:0000313" key="3">
    <source>
        <dbReference type="EMBL" id="SDC56097.1"/>
    </source>
</evidence>
<gene>
    <name evidence="3" type="ORF">SAMN05421630_102580</name>
</gene>